<protein>
    <submittedName>
        <fullName evidence="3">M_domain domain-containing protein</fullName>
    </submittedName>
</protein>
<dbReference type="Proteomes" id="UP000035642">
    <property type="component" value="Unassembled WGS sequence"/>
</dbReference>
<feature type="compositionally biased region" description="Low complexity" evidence="1">
    <location>
        <begin position="111"/>
        <end position="128"/>
    </location>
</feature>
<dbReference type="WBParaSite" id="ACAC_0001323601-mRNA-1">
    <property type="protein sequence ID" value="ACAC_0001323601-mRNA-1"/>
    <property type="gene ID" value="ACAC_0001323601"/>
</dbReference>
<reference evidence="2" key="1">
    <citation type="submission" date="2012-09" db="EMBL/GenBank/DDBJ databases">
        <authorList>
            <person name="Martin A.A."/>
        </authorList>
    </citation>
    <scope>NUCLEOTIDE SEQUENCE</scope>
</reference>
<evidence type="ECO:0000313" key="2">
    <source>
        <dbReference type="Proteomes" id="UP000035642"/>
    </source>
</evidence>
<feature type="compositionally biased region" description="Low complexity" evidence="1">
    <location>
        <begin position="30"/>
        <end position="43"/>
    </location>
</feature>
<accession>A0A0K0DNA6</accession>
<dbReference type="AlphaFoldDB" id="A0A0K0DNA6"/>
<feature type="compositionally biased region" description="Polar residues" evidence="1">
    <location>
        <begin position="90"/>
        <end position="110"/>
    </location>
</feature>
<reference evidence="3" key="2">
    <citation type="submission" date="2016-04" db="UniProtKB">
        <authorList>
            <consortium name="WormBaseParasite"/>
        </authorList>
    </citation>
    <scope>IDENTIFICATION</scope>
</reference>
<dbReference type="STRING" id="6313.A0A0K0DNA6"/>
<proteinExistence type="predicted"/>
<keyword evidence="2" id="KW-1185">Reference proteome</keyword>
<feature type="region of interest" description="Disordered" evidence="1">
    <location>
        <begin position="90"/>
        <end position="164"/>
    </location>
</feature>
<name>A0A0K0DNA6_ANGCA</name>
<sequence>MPGSAPPPPPANEGNAAWEKAQQALKKIVTQTPSSTGITQTITQPPPAPPPNAHALMMQYYPWIAQYGMQYPPPPNYVMGYQQQSYVTSSNSQQWNSQKPWNNTKQWNNRPPQQKKQPQSQTPKKFTPFSLPPRLAPDNQRLTASAPSVASSQTPGGLGVMPDNVNKKDGIERDGSVMELATPISEASSGQDGTASGRGYVQASGVPIGRDGIWTQRMHAALWWRDLHRSIERIG</sequence>
<feature type="compositionally biased region" description="Polar residues" evidence="1">
    <location>
        <begin position="140"/>
        <end position="155"/>
    </location>
</feature>
<evidence type="ECO:0000313" key="3">
    <source>
        <dbReference type="WBParaSite" id="ACAC_0001323601-mRNA-1"/>
    </source>
</evidence>
<organism evidence="2 3">
    <name type="scientific">Angiostrongylus cantonensis</name>
    <name type="common">Rat lungworm</name>
    <dbReference type="NCBI Taxonomy" id="6313"/>
    <lineage>
        <taxon>Eukaryota</taxon>
        <taxon>Metazoa</taxon>
        <taxon>Ecdysozoa</taxon>
        <taxon>Nematoda</taxon>
        <taxon>Chromadorea</taxon>
        <taxon>Rhabditida</taxon>
        <taxon>Rhabditina</taxon>
        <taxon>Rhabditomorpha</taxon>
        <taxon>Strongyloidea</taxon>
        <taxon>Metastrongylidae</taxon>
        <taxon>Angiostrongylus</taxon>
    </lineage>
</organism>
<evidence type="ECO:0000256" key="1">
    <source>
        <dbReference type="SAM" id="MobiDB-lite"/>
    </source>
</evidence>
<feature type="region of interest" description="Disordered" evidence="1">
    <location>
        <begin position="29"/>
        <end position="50"/>
    </location>
</feature>